<sequence>MLRENKLERALPHEIEKQPVLTLPRCEDADFSSAMGTSSFQNLALRGDMMKEGCTFLSRMAPGAIAPWHWHTHTEELVVLKGTIVAHLEGQDPVRVEAGGYSQLPGKHIHRFRCTDEGECLVFVVDEGPFDLHWVDTKGNEISEEEANRRALEEGTEGW</sequence>
<feature type="domain" description="Cupin type-2" evidence="1">
    <location>
        <begin position="57"/>
        <end position="125"/>
    </location>
</feature>
<comment type="caution">
    <text evidence="2">The sequence shown here is derived from an EMBL/GenBank/DDBJ whole genome shotgun (WGS) entry which is preliminary data.</text>
</comment>
<evidence type="ECO:0000259" key="1">
    <source>
        <dbReference type="Pfam" id="PF07883"/>
    </source>
</evidence>
<dbReference type="InterPro" id="IPR014710">
    <property type="entry name" value="RmlC-like_jellyroll"/>
</dbReference>
<evidence type="ECO:0000313" key="3">
    <source>
        <dbReference type="Proteomes" id="UP001165583"/>
    </source>
</evidence>
<dbReference type="Proteomes" id="UP001165583">
    <property type="component" value="Unassembled WGS sequence"/>
</dbReference>
<organism evidence="2 3">
    <name type="scientific">Novosphingobium mangrovi</name>
    <name type="common">ex Huang et al. 2023</name>
    <dbReference type="NCBI Taxonomy" id="2976432"/>
    <lineage>
        <taxon>Bacteria</taxon>
        <taxon>Pseudomonadati</taxon>
        <taxon>Pseudomonadota</taxon>
        <taxon>Alphaproteobacteria</taxon>
        <taxon>Sphingomonadales</taxon>
        <taxon>Sphingomonadaceae</taxon>
        <taxon>Novosphingobium</taxon>
    </lineage>
</organism>
<reference evidence="2" key="1">
    <citation type="submission" date="2022-09" db="EMBL/GenBank/DDBJ databases">
        <title>Novosphingobium sp. Nov., a polycyclic aromatic hydrocarbon-degrading bacterium isolated form mangrove sediments in HongKong.</title>
        <authorList>
            <person name="Hu Z."/>
        </authorList>
    </citation>
    <scope>NUCLEOTIDE SEQUENCE</scope>
    <source>
        <strain evidence="2">HK4-1</strain>
    </source>
</reference>
<dbReference type="Gene3D" id="2.60.120.10">
    <property type="entry name" value="Jelly Rolls"/>
    <property type="match status" value="1"/>
</dbReference>
<protein>
    <submittedName>
        <fullName evidence="2">Cupin domain-containing protein</fullName>
    </submittedName>
</protein>
<gene>
    <name evidence="2" type="ORF">NZK81_16720</name>
</gene>
<dbReference type="Pfam" id="PF07883">
    <property type="entry name" value="Cupin_2"/>
    <property type="match status" value="1"/>
</dbReference>
<dbReference type="InterPro" id="IPR011051">
    <property type="entry name" value="RmlC_Cupin_sf"/>
</dbReference>
<dbReference type="EMBL" id="JANZXA010000012">
    <property type="protein sequence ID" value="MCT2401194.1"/>
    <property type="molecule type" value="Genomic_DNA"/>
</dbReference>
<evidence type="ECO:0000313" key="2">
    <source>
        <dbReference type="EMBL" id="MCT2401194.1"/>
    </source>
</evidence>
<proteinExistence type="predicted"/>
<keyword evidence="3" id="KW-1185">Reference proteome</keyword>
<dbReference type="InterPro" id="IPR013096">
    <property type="entry name" value="Cupin_2"/>
</dbReference>
<dbReference type="SUPFAM" id="SSF51182">
    <property type="entry name" value="RmlC-like cupins"/>
    <property type="match status" value="1"/>
</dbReference>
<accession>A0ABT2I8T8</accession>
<name>A0ABT2I8T8_9SPHN</name>
<dbReference type="RefSeq" id="WP_260047216.1">
    <property type="nucleotide sequence ID" value="NZ_JANZXA010000012.1"/>
</dbReference>